<proteinExistence type="predicted"/>
<dbReference type="InterPro" id="IPR053151">
    <property type="entry name" value="RNase_H-like"/>
</dbReference>
<evidence type="ECO:0000256" key="1">
    <source>
        <dbReference type="SAM" id="SignalP"/>
    </source>
</evidence>
<keyword evidence="1" id="KW-0732">Signal</keyword>
<evidence type="ECO:0008006" key="4">
    <source>
        <dbReference type="Google" id="ProtNLM"/>
    </source>
</evidence>
<sequence length="129" mass="13955">MAVVARFFFFKLPLLNVHSGLLVGASPGWFKLNVDGSSLGNLGDSVIGGVNREQGGNLCIAFQRFFGNSTDSFVELFAVASRSGDWRLAQLLLCTQAIRSKMDIRFNHIFREGNKVADLGGNRSTSGGI</sequence>
<dbReference type="Proteomes" id="UP001289374">
    <property type="component" value="Unassembled WGS sequence"/>
</dbReference>
<dbReference type="AlphaFoldDB" id="A0AAE1WW72"/>
<keyword evidence="3" id="KW-1185">Reference proteome</keyword>
<dbReference type="SUPFAM" id="SSF53098">
    <property type="entry name" value="Ribonuclease H-like"/>
    <property type="match status" value="1"/>
</dbReference>
<comment type="caution">
    <text evidence="2">The sequence shown here is derived from an EMBL/GenBank/DDBJ whole genome shotgun (WGS) entry which is preliminary data.</text>
</comment>
<name>A0AAE1WW72_9LAMI</name>
<reference evidence="2" key="2">
    <citation type="journal article" date="2024" name="Plant">
        <title>Genomic evolution and insights into agronomic trait innovations of Sesamum species.</title>
        <authorList>
            <person name="Miao H."/>
            <person name="Wang L."/>
            <person name="Qu L."/>
            <person name="Liu H."/>
            <person name="Sun Y."/>
            <person name="Le M."/>
            <person name="Wang Q."/>
            <person name="Wei S."/>
            <person name="Zheng Y."/>
            <person name="Lin W."/>
            <person name="Duan Y."/>
            <person name="Cao H."/>
            <person name="Xiong S."/>
            <person name="Wang X."/>
            <person name="Wei L."/>
            <person name="Li C."/>
            <person name="Ma Q."/>
            <person name="Ju M."/>
            <person name="Zhao R."/>
            <person name="Li G."/>
            <person name="Mu C."/>
            <person name="Tian Q."/>
            <person name="Mei H."/>
            <person name="Zhang T."/>
            <person name="Gao T."/>
            <person name="Zhang H."/>
        </authorList>
    </citation>
    <scope>NUCLEOTIDE SEQUENCE</scope>
    <source>
        <strain evidence="2">K16</strain>
    </source>
</reference>
<organism evidence="2 3">
    <name type="scientific">Sesamum angolense</name>
    <dbReference type="NCBI Taxonomy" id="2727404"/>
    <lineage>
        <taxon>Eukaryota</taxon>
        <taxon>Viridiplantae</taxon>
        <taxon>Streptophyta</taxon>
        <taxon>Embryophyta</taxon>
        <taxon>Tracheophyta</taxon>
        <taxon>Spermatophyta</taxon>
        <taxon>Magnoliopsida</taxon>
        <taxon>eudicotyledons</taxon>
        <taxon>Gunneridae</taxon>
        <taxon>Pentapetalae</taxon>
        <taxon>asterids</taxon>
        <taxon>lamiids</taxon>
        <taxon>Lamiales</taxon>
        <taxon>Pedaliaceae</taxon>
        <taxon>Sesamum</taxon>
    </lineage>
</organism>
<reference evidence="2" key="1">
    <citation type="submission" date="2020-06" db="EMBL/GenBank/DDBJ databases">
        <authorList>
            <person name="Li T."/>
            <person name="Hu X."/>
            <person name="Zhang T."/>
            <person name="Song X."/>
            <person name="Zhang H."/>
            <person name="Dai N."/>
            <person name="Sheng W."/>
            <person name="Hou X."/>
            <person name="Wei L."/>
        </authorList>
    </citation>
    <scope>NUCLEOTIDE SEQUENCE</scope>
    <source>
        <strain evidence="2">K16</strain>
        <tissue evidence="2">Leaf</tissue>
    </source>
</reference>
<feature type="chain" id="PRO_5042039170" description="RNase H type-1 domain-containing protein" evidence="1">
    <location>
        <begin position="25"/>
        <end position="129"/>
    </location>
</feature>
<protein>
    <recommendedName>
        <fullName evidence="4">RNase H type-1 domain-containing protein</fullName>
    </recommendedName>
</protein>
<feature type="signal peptide" evidence="1">
    <location>
        <begin position="1"/>
        <end position="24"/>
    </location>
</feature>
<gene>
    <name evidence="2" type="ORF">Sango_1146900</name>
</gene>
<dbReference type="InterPro" id="IPR012337">
    <property type="entry name" value="RNaseH-like_sf"/>
</dbReference>
<dbReference type="PANTHER" id="PTHR47723">
    <property type="entry name" value="OS05G0353850 PROTEIN"/>
    <property type="match status" value="1"/>
</dbReference>
<evidence type="ECO:0000313" key="2">
    <source>
        <dbReference type="EMBL" id="KAK4400408.1"/>
    </source>
</evidence>
<accession>A0AAE1WW72</accession>
<evidence type="ECO:0000313" key="3">
    <source>
        <dbReference type="Proteomes" id="UP001289374"/>
    </source>
</evidence>
<dbReference type="EMBL" id="JACGWL010000006">
    <property type="protein sequence ID" value="KAK4400408.1"/>
    <property type="molecule type" value="Genomic_DNA"/>
</dbReference>
<dbReference type="PANTHER" id="PTHR47723:SF19">
    <property type="entry name" value="POLYNUCLEOTIDYL TRANSFERASE, RIBONUCLEASE H-LIKE SUPERFAMILY PROTEIN"/>
    <property type="match status" value="1"/>
</dbReference>